<dbReference type="SUPFAM" id="SSF82714">
    <property type="entry name" value="Multidrug efflux transporter AcrB TolC docking domain, DN and DC subdomains"/>
    <property type="match status" value="2"/>
</dbReference>
<comment type="caution">
    <text evidence="2">The sequence shown here is derived from an EMBL/GenBank/DDBJ whole genome shotgun (WGS) entry which is preliminary data.</text>
</comment>
<dbReference type="AlphaFoldDB" id="A0A0Q4B818"/>
<feature type="transmembrane region" description="Helical" evidence="1">
    <location>
        <begin position="892"/>
        <end position="912"/>
    </location>
</feature>
<feature type="transmembrane region" description="Helical" evidence="1">
    <location>
        <begin position="995"/>
        <end position="1023"/>
    </location>
</feature>
<accession>A0A0Q4B818</accession>
<name>A0A0Q4B818_9BACT</name>
<feature type="transmembrane region" description="Helical" evidence="1">
    <location>
        <begin position="429"/>
        <end position="449"/>
    </location>
</feature>
<organism evidence="2 3">
    <name type="scientific">Candidatus [Bacteroides] periocalifornicus</name>
    <dbReference type="NCBI Taxonomy" id="1702214"/>
    <lineage>
        <taxon>Bacteria</taxon>
        <taxon>Pseudomonadati</taxon>
        <taxon>Bacteroidota</taxon>
    </lineage>
</organism>
<proteinExistence type="predicted"/>
<gene>
    <name evidence="2" type="ORF">AL399_03260</name>
</gene>
<dbReference type="STRING" id="1702214.AL399_03260"/>
<dbReference type="Gene3D" id="3.30.2090.10">
    <property type="entry name" value="Multidrug efflux transporter AcrB TolC docking domain, DN and DC subdomains"/>
    <property type="match status" value="2"/>
</dbReference>
<feature type="transmembrane region" description="Helical" evidence="1">
    <location>
        <begin position="383"/>
        <end position="408"/>
    </location>
</feature>
<dbReference type="PRINTS" id="PR00702">
    <property type="entry name" value="ACRIFLAVINRP"/>
</dbReference>
<dbReference type="SUPFAM" id="SSF82693">
    <property type="entry name" value="Multidrug efflux transporter AcrB pore domain, PN1, PN2, PC1 and PC2 subdomains"/>
    <property type="match status" value="3"/>
</dbReference>
<dbReference type="Pfam" id="PF00873">
    <property type="entry name" value="ACR_tran"/>
    <property type="match status" value="1"/>
</dbReference>
<dbReference type="GO" id="GO:0042910">
    <property type="term" value="F:xenobiotic transmembrane transporter activity"/>
    <property type="evidence" value="ECO:0007669"/>
    <property type="project" value="TreeGrafter"/>
</dbReference>
<dbReference type="Gene3D" id="3.30.70.1440">
    <property type="entry name" value="Multidrug efflux transporter AcrB pore domain"/>
    <property type="match status" value="1"/>
</dbReference>
<evidence type="ECO:0000313" key="3">
    <source>
        <dbReference type="Proteomes" id="UP000054172"/>
    </source>
</evidence>
<feature type="transmembrane region" description="Helical" evidence="1">
    <location>
        <begin position="335"/>
        <end position="351"/>
    </location>
</feature>
<reference evidence="2" key="1">
    <citation type="submission" date="2015-08" db="EMBL/GenBank/DDBJ databases">
        <title>Candidatus Bacteriodes Periocalifornicus.</title>
        <authorList>
            <person name="McLean J.S."/>
            <person name="Kelley S."/>
        </authorList>
    </citation>
    <scope>NUCLEOTIDE SEQUENCE [LARGE SCALE GENOMIC DNA]</scope>
    <source>
        <strain evidence="2">12B</strain>
    </source>
</reference>
<evidence type="ECO:0000313" key="2">
    <source>
        <dbReference type="EMBL" id="KQM09193.1"/>
    </source>
</evidence>
<keyword evidence="3" id="KW-1185">Reference proteome</keyword>
<feature type="transmembrane region" description="Helical" evidence="1">
    <location>
        <begin position="918"/>
        <end position="943"/>
    </location>
</feature>
<feature type="transmembrane region" description="Helical" evidence="1">
    <location>
        <begin position="866"/>
        <end position="885"/>
    </location>
</feature>
<dbReference type="PANTHER" id="PTHR32063:SF0">
    <property type="entry name" value="SWARMING MOTILITY PROTEIN SWRC"/>
    <property type="match status" value="1"/>
</dbReference>
<dbReference type="Gene3D" id="1.20.1640.10">
    <property type="entry name" value="Multidrug efflux transporter AcrB transmembrane domain"/>
    <property type="match status" value="2"/>
</dbReference>
<feature type="transmembrane region" description="Helical" evidence="1">
    <location>
        <begin position="461"/>
        <end position="484"/>
    </location>
</feature>
<keyword evidence="1" id="KW-0812">Transmembrane</keyword>
<dbReference type="SUPFAM" id="SSF82866">
    <property type="entry name" value="Multidrug efflux transporter AcrB transmembrane domain"/>
    <property type="match status" value="2"/>
</dbReference>
<dbReference type="PATRIC" id="fig|1702214.3.peg.1145"/>
<sequence length="1045" mass="114525">MKIYEAAVRKPITTLLLFTGVVLLGLFSYQRLSIDLYPEIDPPYITVFTYYQGANAEDIETNVTRLIEDNLNTVSKLKRLSTSSHDNYSIVWMEFEWGTNLDDATNSVRDALSRIQRKLPTGTEQPVLFKFSTNLIPVLLFSVTAKESYPALREIIDDQIANPLNRIDGVGAISVTGGAKRQIRVEADPAKLEAYHMTIEQIGAVIQKENLNLPAGTLDIGNMNYPLRVEGEFSGSAVLPDLVVGQFGGKPILLRDVARVNDSLADATLVERRDGEPALRFTIQKQSGANSVKIAKEVLAMLPELQRNLPPDVKIEVLYNQAEFIQNSISSLAETVLYAGLFVALVILFFLGRWRATFIIVLTIPVSLIVAFIYLYLTGNSINIISLSSLSIAIGMVVDDAIVVLENITSHLERGSGPREAAIYGTNEVGLAVMAATLTVVAVFLPLTMTTGISGIMFKQLGWSVTIVILVSVVAALTLTPMLASKLLKARPKDFRATSNVVQRGINRILDALDNAYATTLTWVAKHRAVVIWSSAAIFILSLFLLPMIRTEFMPVSDNSHITATITTVTGARTDYTGELADRLEAAIRKENPEIALIASNYGTADADNIFAAFGSVGTNIINLDIKLVKPEARKRTMNEVADRIRAVLQAFPEVEQLQVTPGGNNGGGMGGAPSIDVNVIGYDLDRTTAIAERLAEKMRAIPGTRDVKVKRDPYKMEYNIDFDRHKLAEYGLNTATAATFVRDRIYGMRASKFREDGKEYDIVVRYDKPFRETLADVENIQIANAQGGTIRLGDVARIEQFLAPPTIERENRQRIVTVTCGMNNGSMATIVDGIHQAMTELDLPNDIGYSIGGTAKDQQESSGDMLTLLVLVIVLVYIMMASQFESFKSPFIIMLSLPFSFSGVFIALLITNSTLNLISMIGAIMLVGIVVKNGIVLVDYINLLKARGYATLRAVIEGGRSRLRPVLMTALTTALGMLPLALSRGEGSEMWKPMGIAVIGGLVFSTILTLLVIPAVYATMAASSARGMRRRQIKQLKREQQRLP</sequence>
<evidence type="ECO:0000256" key="1">
    <source>
        <dbReference type="SAM" id="Phobius"/>
    </source>
</evidence>
<dbReference type="Gene3D" id="3.30.70.1430">
    <property type="entry name" value="Multidrug efflux transporter AcrB pore domain"/>
    <property type="match status" value="2"/>
</dbReference>
<feature type="transmembrane region" description="Helical" evidence="1">
    <location>
        <begin position="964"/>
        <end position="983"/>
    </location>
</feature>
<feature type="transmembrane region" description="Helical" evidence="1">
    <location>
        <begin position="358"/>
        <end position="377"/>
    </location>
</feature>
<dbReference type="PANTHER" id="PTHR32063">
    <property type="match status" value="1"/>
</dbReference>
<dbReference type="GO" id="GO:0005886">
    <property type="term" value="C:plasma membrane"/>
    <property type="evidence" value="ECO:0007669"/>
    <property type="project" value="TreeGrafter"/>
</dbReference>
<dbReference type="InterPro" id="IPR027463">
    <property type="entry name" value="AcrB_DN_DC_subdom"/>
</dbReference>
<dbReference type="EMBL" id="LIIK01000010">
    <property type="protein sequence ID" value="KQM09193.1"/>
    <property type="molecule type" value="Genomic_DNA"/>
</dbReference>
<keyword evidence="1" id="KW-0472">Membrane</keyword>
<dbReference type="Gene3D" id="3.30.70.1320">
    <property type="entry name" value="Multidrug efflux transporter AcrB pore domain like"/>
    <property type="match status" value="1"/>
</dbReference>
<dbReference type="Proteomes" id="UP000054172">
    <property type="component" value="Unassembled WGS sequence"/>
</dbReference>
<feature type="transmembrane region" description="Helical" evidence="1">
    <location>
        <begin position="530"/>
        <end position="549"/>
    </location>
</feature>
<dbReference type="InterPro" id="IPR001036">
    <property type="entry name" value="Acrflvin-R"/>
</dbReference>
<keyword evidence="1" id="KW-1133">Transmembrane helix</keyword>
<protein>
    <submittedName>
        <fullName evidence="2">Multidrug transporter AcrB</fullName>
    </submittedName>
</protein>
<feature type="transmembrane region" description="Helical" evidence="1">
    <location>
        <begin position="12"/>
        <end position="29"/>
    </location>
</feature>